<dbReference type="GO" id="GO:0009244">
    <property type="term" value="P:lipopolysaccharide core region biosynthetic process"/>
    <property type="evidence" value="ECO:0007669"/>
    <property type="project" value="TreeGrafter"/>
</dbReference>
<evidence type="ECO:0000256" key="6">
    <source>
        <dbReference type="ARBA" id="ARBA00023136"/>
    </source>
</evidence>
<evidence type="ECO:0000256" key="4">
    <source>
        <dbReference type="ARBA" id="ARBA00022692"/>
    </source>
</evidence>
<dbReference type="InterPro" id="IPR058130">
    <property type="entry name" value="PEA_transf_C"/>
</dbReference>
<dbReference type="RefSeq" id="WP_077427428.1">
    <property type="nucleotide sequence ID" value="NZ_MLHH01000014.1"/>
</dbReference>
<sequence length="524" mass="60405">MKQLIIALCYSALLLILEILYRKIFHIPSIERYAESYLFVCLFVVLFVYSKYRITRILVVTLFAISVLVNNVHYALYQSWIGPVSYSLAFKEVKEITQAGITMVDRFIYPLLFGLFEVAVFLSLNFIKRKRYKFSWVFDAVFYILMMYVFVRAYTTKSHERFISPNTVYSRLKSNYFSVGYFVGRILPYELFSLSDVPLYHQNRPNKTQALPKVRNIILIMGESATASHFSAFGYERETSPFLARFKNEPGVVMKEAYSGGMLTAISLPMFFNAIPYPNGMQQIAKGDTNLFNLAKTQGFNTYFYSAQARDDMHMMNFLGGAWVDKMRFPDNEGYSLRESMPDNKLLPEFKKINLEEGNHFIVLHHRGSHIPYGALLDEKEKVFGQIQAIDNYDNTILNTDRFISDVYQYLSTQNTDDWLIAYTSDHGQYVTNEVYKQGTLEQASYIVPFMVYSPNKAIQKITSEAFSSCKHTFHYQLSSLLINLMGYDYQIGGCLEGVVNGNILSGDAGYLKIDAEGKETYHH</sequence>
<dbReference type="InterPro" id="IPR040423">
    <property type="entry name" value="PEA_transferase"/>
</dbReference>
<dbReference type="GO" id="GO:0016776">
    <property type="term" value="F:phosphotransferase activity, phosphate group as acceptor"/>
    <property type="evidence" value="ECO:0007669"/>
    <property type="project" value="TreeGrafter"/>
</dbReference>
<protein>
    <recommendedName>
        <fullName evidence="8">Sulfatase N-terminal domain-containing protein</fullName>
    </recommendedName>
</protein>
<dbReference type="GO" id="GO:0005886">
    <property type="term" value="C:plasma membrane"/>
    <property type="evidence" value="ECO:0007669"/>
    <property type="project" value="UniProtKB-SubCell"/>
</dbReference>
<keyword evidence="2" id="KW-1003">Cell membrane</keyword>
<dbReference type="InterPro" id="IPR017850">
    <property type="entry name" value="Alkaline_phosphatase_core_sf"/>
</dbReference>
<feature type="transmembrane region" description="Helical" evidence="7">
    <location>
        <begin position="32"/>
        <end position="50"/>
    </location>
</feature>
<dbReference type="STRING" id="1908258.BKK48_07020"/>
<feature type="domain" description="Sulfatase N-terminal" evidence="8">
    <location>
        <begin position="215"/>
        <end position="471"/>
    </location>
</feature>
<dbReference type="InterPro" id="IPR000917">
    <property type="entry name" value="Sulfatase_N"/>
</dbReference>
<dbReference type="PANTHER" id="PTHR30443">
    <property type="entry name" value="INNER MEMBRANE PROTEIN"/>
    <property type="match status" value="1"/>
</dbReference>
<evidence type="ECO:0000256" key="5">
    <source>
        <dbReference type="ARBA" id="ARBA00022989"/>
    </source>
</evidence>
<keyword evidence="3" id="KW-0808">Transferase</keyword>
<keyword evidence="6 7" id="KW-0472">Membrane</keyword>
<dbReference type="Proteomes" id="UP000189437">
    <property type="component" value="Unassembled WGS sequence"/>
</dbReference>
<proteinExistence type="predicted"/>
<evidence type="ECO:0000256" key="7">
    <source>
        <dbReference type="SAM" id="Phobius"/>
    </source>
</evidence>
<feature type="transmembrane region" description="Helical" evidence="7">
    <location>
        <begin position="107"/>
        <end position="127"/>
    </location>
</feature>
<dbReference type="OrthoDB" id="9786870at2"/>
<dbReference type="CDD" id="cd16017">
    <property type="entry name" value="LptA"/>
    <property type="match status" value="1"/>
</dbReference>
<evidence type="ECO:0000256" key="1">
    <source>
        <dbReference type="ARBA" id="ARBA00004651"/>
    </source>
</evidence>
<feature type="transmembrane region" description="Helical" evidence="7">
    <location>
        <begin position="57"/>
        <end position="77"/>
    </location>
</feature>
<dbReference type="SUPFAM" id="SSF53649">
    <property type="entry name" value="Alkaline phosphatase-like"/>
    <property type="match status" value="1"/>
</dbReference>
<keyword evidence="10" id="KW-1185">Reference proteome</keyword>
<dbReference type="AlphaFoldDB" id="A0A1V3I958"/>
<evidence type="ECO:0000256" key="3">
    <source>
        <dbReference type="ARBA" id="ARBA00022679"/>
    </source>
</evidence>
<evidence type="ECO:0000256" key="2">
    <source>
        <dbReference type="ARBA" id="ARBA00022475"/>
    </source>
</evidence>
<feature type="transmembrane region" description="Helical" evidence="7">
    <location>
        <begin position="134"/>
        <end position="154"/>
    </location>
</feature>
<accession>A0A1V3I958</accession>
<evidence type="ECO:0000313" key="10">
    <source>
        <dbReference type="Proteomes" id="UP000189437"/>
    </source>
</evidence>
<dbReference type="Pfam" id="PF00884">
    <property type="entry name" value="Sulfatase"/>
    <property type="match status" value="1"/>
</dbReference>
<comment type="caution">
    <text evidence="9">The sequence shown here is derived from an EMBL/GenBank/DDBJ whole genome shotgun (WGS) entry which is preliminary data.</text>
</comment>
<evidence type="ECO:0000259" key="8">
    <source>
        <dbReference type="Pfam" id="PF00884"/>
    </source>
</evidence>
<organism evidence="9 10">
    <name type="scientific">Rodentibacter heidelbergensis</name>
    <dbReference type="NCBI Taxonomy" id="1908258"/>
    <lineage>
        <taxon>Bacteria</taxon>
        <taxon>Pseudomonadati</taxon>
        <taxon>Pseudomonadota</taxon>
        <taxon>Gammaproteobacteria</taxon>
        <taxon>Pasteurellales</taxon>
        <taxon>Pasteurellaceae</taxon>
        <taxon>Rodentibacter</taxon>
    </lineage>
</organism>
<gene>
    <name evidence="9" type="ORF">BKK48_07020</name>
</gene>
<name>A0A1V3I958_9PAST</name>
<dbReference type="PANTHER" id="PTHR30443:SF0">
    <property type="entry name" value="PHOSPHOETHANOLAMINE TRANSFERASE EPTA"/>
    <property type="match status" value="1"/>
</dbReference>
<reference evidence="9 10" key="1">
    <citation type="submission" date="2016-10" db="EMBL/GenBank/DDBJ databases">
        <title>Rodentibacter gen. nov. and new species.</title>
        <authorList>
            <person name="Christensen H."/>
        </authorList>
    </citation>
    <scope>NUCLEOTIDE SEQUENCE [LARGE SCALE GENOMIC DNA]</scope>
    <source>
        <strain evidence="9 10">Ac69</strain>
    </source>
</reference>
<dbReference type="Gene3D" id="3.40.720.10">
    <property type="entry name" value="Alkaline Phosphatase, subunit A"/>
    <property type="match status" value="1"/>
</dbReference>
<keyword evidence="4 7" id="KW-0812">Transmembrane</keyword>
<keyword evidence="5 7" id="KW-1133">Transmembrane helix</keyword>
<dbReference type="EMBL" id="MLHH01000014">
    <property type="protein sequence ID" value="OOF36180.1"/>
    <property type="molecule type" value="Genomic_DNA"/>
</dbReference>
<comment type="subcellular location">
    <subcellularLocation>
        <location evidence="1">Cell membrane</location>
        <topology evidence="1">Multi-pass membrane protein</topology>
    </subcellularLocation>
</comment>
<evidence type="ECO:0000313" key="9">
    <source>
        <dbReference type="EMBL" id="OOF36180.1"/>
    </source>
</evidence>